<dbReference type="SUPFAM" id="SSF51905">
    <property type="entry name" value="FAD/NAD(P)-binding domain"/>
    <property type="match status" value="1"/>
</dbReference>
<dbReference type="EMBL" id="JAVBIK010000001">
    <property type="protein sequence ID" value="MDT7519456.1"/>
    <property type="molecule type" value="Genomic_DNA"/>
</dbReference>
<gene>
    <name evidence="2" type="ORF">RAE19_12180</name>
</gene>
<evidence type="ECO:0000313" key="2">
    <source>
        <dbReference type="EMBL" id="MDT7519456.1"/>
    </source>
</evidence>
<dbReference type="Pfam" id="PF01494">
    <property type="entry name" value="FAD_binding_3"/>
    <property type="match status" value="1"/>
</dbReference>
<name>A0ABU3KPQ7_9BURK</name>
<accession>A0ABU3KPQ7</accession>
<dbReference type="PANTHER" id="PTHR43876:SF25">
    <property type="entry name" value="MONOOXYGENASE NMA2164"/>
    <property type="match status" value="1"/>
</dbReference>
<keyword evidence="3" id="KW-1185">Reference proteome</keyword>
<sequence length="374" mass="40966">MAQTYDICIRGAGIVGRTLALHLAAKRLKVALVEATTSHPSGPDVRAYALNARSRQLLEAIRCWPADAHATPVLHMAVVADADAQVHFDAAPQGIDALNWIVDVPVLEQQLAQAVQFQPLISVVDTPQPATLTVVCEGRASTTRDEFGVDFETHRYAQTAVAARVESSLPHQQTARQWFSEGEVTALLPMQGQEGNFHALVWSVSPERAQALMQHTDLEFTNALQTATRMAVGTLRLASSRASWTLQHAVATRWTGTTTLDGHRRAWVLAGDAAHNVHPLAGQGLNLGLGDVAELVQVLDTRGYWRPVDDMRLLRRYERARKAAFAVVGGSGNSLQQLFAHPHAWAENARSWGMRGFDRCTPLKHWVARQAMGL</sequence>
<dbReference type="Gene3D" id="3.50.50.60">
    <property type="entry name" value="FAD/NAD(P)-binding domain"/>
    <property type="match status" value="2"/>
</dbReference>
<keyword evidence="2" id="KW-0503">Monooxygenase</keyword>
<comment type="caution">
    <text evidence="2">The sequence shown here is derived from an EMBL/GenBank/DDBJ whole genome shotgun (WGS) entry which is preliminary data.</text>
</comment>
<dbReference type="Proteomes" id="UP001321700">
    <property type="component" value="Unassembled WGS sequence"/>
</dbReference>
<evidence type="ECO:0000259" key="1">
    <source>
        <dbReference type="Pfam" id="PF01494"/>
    </source>
</evidence>
<dbReference type="RefSeq" id="WP_313875135.1">
    <property type="nucleotide sequence ID" value="NZ_JAVBIK010000001.1"/>
</dbReference>
<dbReference type="Gene3D" id="3.30.9.10">
    <property type="entry name" value="D-Amino Acid Oxidase, subunit A, domain 2"/>
    <property type="match status" value="1"/>
</dbReference>
<evidence type="ECO:0000313" key="3">
    <source>
        <dbReference type="Proteomes" id="UP001321700"/>
    </source>
</evidence>
<dbReference type="InterPro" id="IPR036188">
    <property type="entry name" value="FAD/NAD-bd_sf"/>
</dbReference>
<dbReference type="PRINTS" id="PR00420">
    <property type="entry name" value="RNGMNOXGNASE"/>
</dbReference>
<dbReference type="InterPro" id="IPR051205">
    <property type="entry name" value="UbiH/COQ6_monooxygenase"/>
</dbReference>
<reference evidence="2 3" key="1">
    <citation type="submission" date="2023-08" db="EMBL/GenBank/DDBJ databases">
        <title>Rhodoferax potami sp. nov. and Rhodoferax mekongensis sp. nov., isolated from the Mekong River in Thailand.</title>
        <authorList>
            <person name="Kitikhun S."/>
            <person name="Charoenyingcharoen P."/>
            <person name="Siriarchawattana P."/>
            <person name="Likhitrattanapisal S."/>
            <person name="Nilsakha T."/>
            <person name="Chanpet A."/>
            <person name="Rattanawaree P."/>
            <person name="Ingsriswang S."/>
        </authorList>
    </citation>
    <scope>NUCLEOTIDE SEQUENCE [LARGE SCALE GENOMIC DNA]</scope>
    <source>
        <strain evidence="2 3">TBRC 17660</strain>
    </source>
</reference>
<feature type="domain" description="FAD-binding" evidence="1">
    <location>
        <begin position="130"/>
        <end position="322"/>
    </location>
</feature>
<protein>
    <submittedName>
        <fullName evidence="2">FAD-dependent monooxygenase</fullName>
    </submittedName>
</protein>
<dbReference type="InterPro" id="IPR018168">
    <property type="entry name" value="Ubi_Hdrlase_CS"/>
</dbReference>
<dbReference type="InterPro" id="IPR002938">
    <property type="entry name" value="FAD-bd"/>
</dbReference>
<organism evidence="2 3">
    <name type="scientific">Rhodoferax potami</name>
    <dbReference type="NCBI Taxonomy" id="3068338"/>
    <lineage>
        <taxon>Bacteria</taxon>
        <taxon>Pseudomonadati</taxon>
        <taxon>Pseudomonadota</taxon>
        <taxon>Betaproteobacteria</taxon>
        <taxon>Burkholderiales</taxon>
        <taxon>Comamonadaceae</taxon>
        <taxon>Rhodoferax</taxon>
    </lineage>
</organism>
<proteinExistence type="predicted"/>
<dbReference type="PROSITE" id="PS01304">
    <property type="entry name" value="UBIH"/>
    <property type="match status" value="1"/>
</dbReference>
<dbReference type="GO" id="GO:0004497">
    <property type="term" value="F:monooxygenase activity"/>
    <property type="evidence" value="ECO:0007669"/>
    <property type="project" value="UniProtKB-KW"/>
</dbReference>
<dbReference type="PANTHER" id="PTHR43876">
    <property type="entry name" value="UBIQUINONE BIOSYNTHESIS MONOOXYGENASE COQ6, MITOCHONDRIAL"/>
    <property type="match status" value="1"/>
</dbReference>
<keyword evidence="2" id="KW-0560">Oxidoreductase</keyword>